<reference evidence="2" key="1">
    <citation type="submission" date="2016-10" db="EMBL/GenBank/DDBJ databases">
        <authorList>
            <person name="Varghese N."/>
            <person name="Submissions S."/>
        </authorList>
    </citation>
    <scope>NUCLEOTIDE SEQUENCE [LARGE SCALE GENOMIC DNA]</scope>
    <source>
        <strain evidence="2">DSM 1565</strain>
    </source>
</reference>
<dbReference type="AlphaFoldDB" id="A0A1I7MTK3"/>
<protein>
    <submittedName>
        <fullName evidence="1">Uncharacterized protein</fullName>
    </submittedName>
</protein>
<organism evidence="1 2">
    <name type="scientific">Hyphomicrobium facile</name>
    <dbReference type="NCBI Taxonomy" id="51670"/>
    <lineage>
        <taxon>Bacteria</taxon>
        <taxon>Pseudomonadati</taxon>
        <taxon>Pseudomonadota</taxon>
        <taxon>Alphaproteobacteria</taxon>
        <taxon>Hyphomicrobiales</taxon>
        <taxon>Hyphomicrobiaceae</taxon>
        <taxon>Hyphomicrobium</taxon>
    </lineage>
</organism>
<name>A0A1I7MTK3_9HYPH</name>
<evidence type="ECO:0000313" key="2">
    <source>
        <dbReference type="Proteomes" id="UP000199423"/>
    </source>
</evidence>
<keyword evidence="2" id="KW-1185">Reference proteome</keyword>
<proteinExistence type="predicted"/>
<dbReference type="Proteomes" id="UP000199423">
    <property type="component" value="Unassembled WGS sequence"/>
</dbReference>
<accession>A0A1I7MTK3</accession>
<sequence>MPSDEAPSDRILRRILALDDSELSRQILLHREPTELTRALFETHDALMKCLDITWRMQDLQLYNEIYELLAKSAAIIDKSK</sequence>
<gene>
    <name evidence="1" type="ORF">SAMN04488557_0067</name>
</gene>
<dbReference type="EMBL" id="FPCH01000001">
    <property type="protein sequence ID" value="SFV25729.1"/>
    <property type="molecule type" value="Genomic_DNA"/>
</dbReference>
<dbReference type="RefSeq" id="WP_143111290.1">
    <property type="nucleotide sequence ID" value="NZ_FPCH01000001.1"/>
</dbReference>
<evidence type="ECO:0000313" key="1">
    <source>
        <dbReference type="EMBL" id="SFV25729.1"/>
    </source>
</evidence>